<feature type="compositionally biased region" description="Gly residues" evidence="1">
    <location>
        <begin position="270"/>
        <end position="287"/>
    </location>
</feature>
<gene>
    <name evidence="2" type="ORF">M427DRAFT_53293</name>
</gene>
<evidence type="ECO:0000256" key="1">
    <source>
        <dbReference type="SAM" id="MobiDB-lite"/>
    </source>
</evidence>
<name>A0A139APX6_GONPJ</name>
<proteinExistence type="predicted"/>
<sequence>MAAFGDKPPVRKFPESGVGPVGLGGDKDGKDAKDGKDGKDGKEDPRPVSTLKDEDGNKKQTTGALLQMQMQKLLAAKVSAAAGGQMGAQVGVGVGAVGAPGVGQGPAKTPAATQEQLLGLLAGMAKGNQAGKIGVGAGAGLPDGMFGDGGGAVPFAGLGGARGKAGAGAGIGVGVGAIGSLPGAAVQIATSGTPRRGLSAGIVTPAVAPPTQHLQGKELGLAGLFGLEQDDTLGMDRGEDGIMSLDDLFGGATQDRDPEAPSRVTSSSDGGNGSGPGRGAGGGGGAIPVGIPGSKSVTGLSLSSTSSIAASPPPSMPASAAALLAALPEPRFVADPNPLLPPGYQRPSTYMPVPPFALPDGVPRPPSIATGQAGFLDGIGRDVAAERIKERYLEESKGPAGTRGEATAGGNGGNGRSGGGDSGGAVGVGVGVGQGNGTGGAGQKLDATMGATVVASSGDPGESAGGVTSMEDDEQATNEFLDGLLDFSAMDDDGGDIWAT</sequence>
<evidence type="ECO:0000313" key="3">
    <source>
        <dbReference type="Proteomes" id="UP000070544"/>
    </source>
</evidence>
<dbReference type="EMBL" id="KQ965740">
    <property type="protein sequence ID" value="KXS18799.1"/>
    <property type="molecule type" value="Genomic_DNA"/>
</dbReference>
<protein>
    <submittedName>
        <fullName evidence="2">Uncharacterized protein</fullName>
    </submittedName>
</protein>
<dbReference type="OMA" id="SFERTEC"/>
<accession>A0A139APX6</accession>
<reference evidence="2 3" key="1">
    <citation type="journal article" date="2015" name="Genome Biol. Evol.">
        <title>Phylogenomic analyses indicate that early fungi evolved digesting cell walls of algal ancestors of land plants.</title>
        <authorList>
            <person name="Chang Y."/>
            <person name="Wang S."/>
            <person name="Sekimoto S."/>
            <person name="Aerts A.L."/>
            <person name="Choi C."/>
            <person name="Clum A."/>
            <person name="LaButti K.M."/>
            <person name="Lindquist E.A."/>
            <person name="Yee Ngan C."/>
            <person name="Ohm R.A."/>
            <person name="Salamov A.A."/>
            <person name="Grigoriev I.V."/>
            <person name="Spatafora J.W."/>
            <person name="Berbee M.L."/>
        </authorList>
    </citation>
    <scope>NUCLEOTIDE SEQUENCE [LARGE SCALE GENOMIC DNA]</scope>
    <source>
        <strain evidence="2 3">JEL478</strain>
    </source>
</reference>
<feature type="compositionally biased region" description="Gly residues" evidence="1">
    <location>
        <begin position="407"/>
        <end position="442"/>
    </location>
</feature>
<evidence type="ECO:0000313" key="2">
    <source>
        <dbReference type="EMBL" id="KXS18799.1"/>
    </source>
</evidence>
<feature type="region of interest" description="Disordered" evidence="1">
    <location>
        <begin position="1"/>
        <end position="63"/>
    </location>
</feature>
<feature type="region of interest" description="Disordered" evidence="1">
    <location>
        <begin position="298"/>
        <end position="317"/>
    </location>
</feature>
<feature type="region of interest" description="Disordered" evidence="1">
    <location>
        <begin position="235"/>
        <end position="292"/>
    </location>
</feature>
<feature type="compositionally biased region" description="Low complexity" evidence="1">
    <location>
        <begin position="298"/>
        <end position="310"/>
    </location>
</feature>
<dbReference type="Proteomes" id="UP000070544">
    <property type="component" value="Unassembled WGS sequence"/>
</dbReference>
<feature type="compositionally biased region" description="Basic and acidic residues" evidence="1">
    <location>
        <begin position="25"/>
        <end position="58"/>
    </location>
</feature>
<keyword evidence="3" id="KW-1185">Reference proteome</keyword>
<dbReference type="AlphaFoldDB" id="A0A139APX6"/>
<feature type="region of interest" description="Disordered" evidence="1">
    <location>
        <begin position="392"/>
        <end position="472"/>
    </location>
</feature>
<organism evidence="2 3">
    <name type="scientific">Gonapodya prolifera (strain JEL478)</name>
    <name type="common">Monoblepharis prolifera</name>
    <dbReference type="NCBI Taxonomy" id="1344416"/>
    <lineage>
        <taxon>Eukaryota</taxon>
        <taxon>Fungi</taxon>
        <taxon>Fungi incertae sedis</taxon>
        <taxon>Chytridiomycota</taxon>
        <taxon>Chytridiomycota incertae sedis</taxon>
        <taxon>Monoblepharidomycetes</taxon>
        <taxon>Monoblepharidales</taxon>
        <taxon>Gonapodyaceae</taxon>
        <taxon>Gonapodya</taxon>
    </lineage>
</organism>